<dbReference type="PANTHER" id="PTHR43004:SF19">
    <property type="entry name" value="BINDING MONOOXYGENASE, PUTATIVE (JCVI)-RELATED"/>
    <property type="match status" value="1"/>
</dbReference>
<evidence type="ECO:0000256" key="4">
    <source>
        <dbReference type="SAM" id="MobiDB-lite"/>
    </source>
</evidence>
<evidence type="ECO:0000259" key="5">
    <source>
        <dbReference type="Pfam" id="PF01494"/>
    </source>
</evidence>
<reference evidence="6 7" key="1">
    <citation type="journal article" date="2016" name="Front. Microbiol.">
        <title>Comparative Genomics Analysis of Streptomyces Species Reveals Their Adaptation to the Marine Environment and Their Diversity at the Genomic Level.</title>
        <authorList>
            <person name="Tian X."/>
            <person name="Zhang Z."/>
            <person name="Yang T."/>
            <person name="Chen M."/>
            <person name="Li J."/>
            <person name="Chen F."/>
            <person name="Yang J."/>
            <person name="Li W."/>
            <person name="Zhang B."/>
            <person name="Zhang Z."/>
            <person name="Wu J."/>
            <person name="Zhang C."/>
            <person name="Long L."/>
            <person name="Xiao J."/>
        </authorList>
    </citation>
    <scope>NUCLEOTIDE SEQUENCE [LARGE SCALE GENOMIC DNA]</scope>
    <source>
        <strain evidence="6 7">SCSIO 10429</strain>
    </source>
</reference>
<dbReference type="Pfam" id="PF21274">
    <property type="entry name" value="Rng_hyd_C"/>
    <property type="match status" value="1"/>
</dbReference>
<gene>
    <name evidence="6" type="ORF">AN218_18780</name>
</gene>
<feature type="compositionally biased region" description="Acidic residues" evidence="4">
    <location>
        <begin position="385"/>
        <end position="395"/>
    </location>
</feature>
<proteinExistence type="predicted"/>
<sequence length="495" mass="53370">MRPPMEERTAVLVVGGSLVGLSAAVFLARQGVPCVVVERHTGTSIHPRARGITARSMELFRQAGLEDAVRAHGQDDIGVFVRARALADDDHKAVVMPQTRTPDQVSPTTLYACDQDRLEPLLLKRARELGADVRFGTELVDFAQSSDGVTAEIRDRDSGAQHTVRADYLIAADGGRSAVRERLGITRSGPGSLQHQVSILFRADLSPALRGREVFACFLETMSGVLVRRDSGVWQMGVPFKPEQGESAEDFTEEHSREVVRIGTGIPDLEVTIDSVMSWEIAALVADRFRDGRIFLAGDSAHVSSPRGGLGGNGGIQDAHNLAWKIAAVLAGHGDERLLGTYETERRPIAFLNMEYALGRMHGEPWTQDYNTVSLGYRYHSPGFVEEEPGDEERVEDPTAPSGRPGTRAAHLPLPAGAGSSTLDLFGREFVLLTGEAGAEWQAEGERAAAARGVPLTVHRVAAGDYPADGAAAMERWRTVYGVTGQGAVLVRPDG</sequence>
<dbReference type="SUPFAM" id="SSF51905">
    <property type="entry name" value="FAD/NAD(P)-binding domain"/>
    <property type="match status" value="1"/>
</dbReference>
<feature type="non-terminal residue" evidence="6">
    <location>
        <position position="495"/>
    </location>
</feature>
<accession>A0A1E7L1V7</accession>
<name>A0A1E7L1V7_9ACTN</name>
<keyword evidence="3" id="KW-0274">FAD</keyword>
<dbReference type="Gene3D" id="3.30.9.10">
    <property type="entry name" value="D-Amino Acid Oxidase, subunit A, domain 2"/>
    <property type="match status" value="1"/>
</dbReference>
<evidence type="ECO:0000313" key="6">
    <source>
        <dbReference type="EMBL" id="OEV10175.1"/>
    </source>
</evidence>
<dbReference type="GO" id="GO:0071949">
    <property type="term" value="F:FAD binding"/>
    <property type="evidence" value="ECO:0007669"/>
    <property type="project" value="InterPro"/>
</dbReference>
<evidence type="ECO:0000256" key="1">
    <source>
        <dbReference type="ARBA" id="ARBA00001974"/>
    </source>
</evidence>
<comment type="caution">
    <text evidence="6">The sequence shown here is derived from an EMBL/GenBank/DDBJ whole genome shotgun (WGS) entry which is preliminary data.</text>
</comment>
<comment type="cofactor">
    <cofactor evidence="1">
        <name>FAD</name>
        <dbReference type="ChEBI" id="CHEBI:57692"/>
    </cofactor>
</comment>
<dbReference type="GO" id="GO:0016709">
    <property type="term" value="F:oxidoreductase activity, acting on paired donors, with incorporation or reduction of molecular oxygen, NAD(P)H as one donor, and incorporation of one atom of oxygen"/>
    <property type="evidence" value="ECO:0007669"/>
    <property type="project" value="UniProtKB-ARBA"/>
</dbReference>
<dbReference type="InterPro" id="IPR002938">
    <property type="entry name" value="FAD-bd"/>
</dbReference>
<dbReference type="Pfam" id="PF01494">
    <property type="entry name" value="FAD_binding_3"/>
    <property type="match status" value="1"/>
</dbReference>
<dbReference type="Gene3D" id="3.40.30.120">
    <property type="match status" value="1"/>
</dbReference>
<keyword evidence="7" id="KW-1185">Reference proteome</keyword>
<evidence type="ECO:0000256" key="3">
    <source>
        <dbReference type="ARBA" id="ARBA00022827"/>
    </source>
</evidence>
<feature type="domain" description="FAD-binding" evidence="5">
    <location>
        <begin position="8"/>
        <end position="351"/>
    </location>
</feature>
<dbReference type="AlphaFoldDB" id="A0A1E7L1V7"/>
<organism evidence="6 7">
    <name type="scientific">Streptomyces nanshensis</name>
    <dbReference type="NCBI Taxonomy" id="518642"/>
    <lineage>
        <taxon>Bacteria</taxon>
        <taxon>Bacillati</taxon>
        <taxon>Actinomycetota</taxon>
        <taxon>Actinomycetes</taxon>
        <taxon>Kitasatosporales</taxon>
        <taxon>Streptomycetaceae</taxon>
        <taxon>Streptomyces</taxon>
    </lineage>
</organism>
<dbReference type="EMBL" id="LJGW01000317">
    <property type="protein sequence ID" value="OEV10175.1"/>
    <property type="molecule type" value="Genomic_DNA"/>
</dbReference>
<dbReference type="PRINTS" id="PR00420">
    <property type="entry name" value="RNGMNOXGNASE"/>
</dbReference>
<evidence type="ECO:0000313" key="7">
    <source>
        <dbReference type="Proteomes" id="UP000176005"/>
    </source>
</evidence>
<dbReference type="Proteomes" id="UP000176005">
    <property type="component" value="Unassembled WGS sequence"/>
</dbReference>
<dbReference type="InterPro" id="IPR036188">
    <property type="entry name" value="FAD/NAD-bd_sf"/>
</dbReference>
<keyword evidence="2" id="KW-0285">Flavoprotein</keyword>
<dbReference type="PATRIC" id="fig|518642.10.peg.4458"/>
<dbReference type="PANTHER" id="PTHR43004">
    <property type="entry name" value="TRK SYSTEM POTASSIUM UPTAKE PROTEIN"/>
    <property type="match status" value="1"/>
</dbReference>
<dbReference type="InterPro" id="IPR050641">
    <property type="entry name" value="RIFMO-like"/>
</dbReference>
<protein>
    <recommendedName>
        <fullName evidence="5">FAD-binding domain-containing protein</fullName>
    </recommendedName>
</protein>
<dbReference type="Gene3D" id="3.50.50.60">
    <property type="entry name" value="FAD/NAD(P)-binding domain"/>
    <property type="match status" value="1"/>
</dbReference>
<evidence type="ECO:0000256" key="2">
    <source>
        <dbReference type="ARBA" id="ARBA00022630"/>
    </source>
</evidence>
<feature type="region of interest" description="Disordered" evidence="4">
    <location>
        <begin position="384"/>
        <end position="410"/>
    </location>
</feature>